<evidence type="ECO:0000256" key="9">
    <source>
        <dbReference type="ARBA" id="ARBA00022833"/>
    </source>
</evidence>
<dbReference type="OMA" id="ANHETAR"/>
<dbReference type="InterPro" id="IPR024964">
    <property type="entry name" value="CTLH/CRA"/>
</dbReference>
<reference evidence="15" key="1">
    <citation type="journal article" date="2017" name="Nat. Microbiol.">
        <title>Global analysis of biosynthetic gene clusters reveals vast potential of secondary metabolite production in Penicillium species.</title>
        <authorList>
            <person name="Nielsen J.C."/>
            <person name="Grijseels S."/>
            <person name="Prigent S."/>
            <person name="Ji B."/>
            <person name="Dainat J."/>
            <person name="Nielsen K.F."/>
            <person name="Frisvad J.C."/>
            <person name="Workman M."/>
            <person name="Nielsen J."/>
        </authorList>
    </citation>
    <scope>NUCLEOTIDE SEQUENCE [LARGE SCALE GENOMIC DNA]</scope>
    <source>
        <strain evidence="15">IBT 11843</strain>
    </source>
</reference>
<keyword evidence="11" id="KW-0175">Coiled coil</keyword>
<dbReference type="PANTHER" id="PTHR12170:SF2">
    <property type="entry name" value="E3 UBIQUITIN-PROTEIN TRANSFERASE MAEA"/>
    <property type="match status" value="1"/>
</dbReference>
<evidence type="ECO:0000256" key="7">
    <source>
        <dbReference type="ARBA" id="ARBA00022723"/>
    </source>
</evidence>
<dbReference type="EMBL" id="MDYL01000023">
    <property type="protein sequence ID" value="OQD70432.1"/>
    <property type="molecule type" value="Genomic_DNA"/>
</dbReference>
<evidence type="ECO:0000256" key="2">
    <source>
        <dbReference type="ARBA" id="ARBA00004496"/>
    </source>
</evidence>
<dbReference type="InterPro" id="IPR045098">
    <property type="entry name" value="Fyv10_fam"/>
</dbReference>
<comment type="similarity">
    <text evidence="3">Belongs to the FYV10 family.</text>
</comment>
<comment type="subcellular location">
    <subcellularLocation>
        <location evidence="2">Cytoplasm</location>
    </subcellularLocation>
</comment>
<dbReference type="GO" id="GO:0043161">
    <property type="term" value="P:proteasome-mediated ubiquitin-dependent protein catabolic process"/>
    <property type="evidence" value="ECO:0007669"/>
    <property type="project" value="InterPro"/>
</dbReference>
<comment type="caution">
    <text evidence="14">The sequence shown here is derived from an EMBL/GenBank/DDBJ whole genome shotgun (WGS) entry which is preliminary data.</text>
</comment>
<dbReference type="STRING" id="69771.A0A1V6P0S8"/>
<sequence>MAAELTSIKLNPESHLILDQPLLRLPHELARRNFKTVQRSVEREKEYVLPALKEAANASLSNTQTPDQTLAALDAMISRMQGLKRKMQSLQEEEKEIQTQSRKRIQHLETLHKIPSLADVKYDQWSRVRLDRLLVDHMLRSGYSESAKQLAKDQEIEDLVDLGVFTQCQRVVESLRRGETKEALQWCGENKAALKRSQHNLEFELRLQQYIEMVRTKDLSKKVEAISHARKYLSLNPESQKDEVNQVAGLLVFTQDSRSEKYKSLFSSDRWRYLADLFVQTHHELLSLPSQPLLHIALSAGLSALKTPLCHSAYTSSSSNSQSTSTSVCPICSTELNELARRMPYAHHSKSYVESDAIVLPNGRVYGKSRLLQMSKNVGSVEAGQVKDPTTGEIFSESEMKKVYIM</sequence>
<dbReference type="GO" id="GO:0005634">
    <property type="term" value="C:nucleus"/>
    <property type="evidence" value="ECO:0007669"/>
    <property type="project" value="TreeGrafter"/>
</dbReference>
<evidence type="ECO:0000256" key="4">
    <source>
        <dbReference type="ARBA" id="ARBA00017917"/>
    </source>
</evidence>
<accession>A0A1V6P0S8</accession>
<feature type="domain" description="RING-Gid-type" evidence="13">
    <location>
        <begin position="329"/>
        <end position="391"/>
    </location>
</feature>
<name>A0A1V6P0S8_PENDC</name>
<dbReference type="SMART" id="SM00757">
    <property type="entry name" value="CRA"/>
    <property type="match status" value="1"/>
</dbReference>
<evidence type="ECO:0000313" key="14">
    <source>
        <dbReference type="EMBL" id="OQD70432.1"/>
    </source>
</evidence>
<dbReference type="PROSITE" id="PS50897">
    <property type="entry name" value="CTLH"/>
    <property type="match status" value="1"/>
</dbReference>
<dbReference type="GO" id="GO:0008270">
    <property type="term" value="F:zinc ion binding"/>
    <property type="evidence" value="ECO:0007669"/>
    <property type="project" value="UniProtKB-KW"/>
</dbReference>
<dbReference type="PROSITE" id="PS51867">
    <property type="entry name" value="ZF_RING_GID"/>
    <property type="match status" value="1"/>
</dbReference>
<dbReference type="Pfam" id="PF10607">
    <property type="entry name" value="CTLH"/>
    <property type="match status" value="1"/>
</dbReference>
<dbReference type="Proteomes" id="UP000191522">
    <property type="component" value="Unassembled WGS sequence"/>
</dbReference>
<evidence type="ECO:0000313" key="15">
    <source>
        <dbReference type="Proteomes" id="UP000191522"/>
    </source>
</evidence>
<dbReference type="InterPro" id="IPR006595">
    <property type="entry name" value="CTLH_C"/>
</dbReference>
<keyword evidence="9" id="KW-0862">Zinc</keyword>
<dbReference type="AlphaFoldDB" id="A0A1V6P0S8"/>
<feature type="domain" description="CTLH" evidence="12">
    <location>
        <begin position="164"/>
        <end position="221"/>
    </location>
</feature>
<dbReference type="InterPro" id="IPR006594">
    <property type="entry name" value="LisH"/>
</dbReference>
<keyword evidence="6" id="KW-0963">Cytoplasm</keyword>
<evidence type="ECO:0000256" key="1">
    <source>
        <dbReference type="ARBA" id="ARBA00002343"/>
    </source>
</evidence>
<dbReference type="PANTHER" id="PTHR12170">
    <property type="entry name" value="MACROPHAGE ERYTHROBLAST ATTACHER-RELATED"/>
    <property type="match status" value="1"/>
</dbReference>
<keyword evidence="7" id="KW-0479">Metal-binding</keyword>
<dbReference type="SMART" id="SM00668">
    <property type="entry name" value="CTLH"/>
    <property type="match status" value="1"/>
</dbReference>
<dbReference type="GO" id="GO:0034657">
    <property type="term" value="C:GID complex"/>
    <property type="evidence" value="ECO:0007669"/>
    <property type="project" value="TreeGrafter"/>
</dbReference>
<organism evidence="14 15">
    <name type="scientific">Penicillium decumbens</name>
    <dbReference type="NCBI Taxonomy" id="69771"/>
    <lineage>
        <taxon>Eukaryota</taxon>
        <taxon>Fungi</taxon>
        <taxon>Dikarya</taxon>
        <taxon>Ascomycota</taxon>
        <taxon>Pezizomycotina</taxon>
        <taxon>Eurotiomycetes</taxon>
        <taxon>Eurotiomycetidae</taxon>
        <taxon>Eurotiales</taxon>
        <taxon>Aspergillaceae</taxon>
        <taxon>Penicillium</taxon>
    </lineage>
</organism>
<dbReference type="GO" id="GO:0005737">
    <property type="term" value="C:cytoplasm"/>
    <property type="evidence" value="ECO:0007669"/>
    <property type="project" value="UniProtKB-SubCell"/>
</dbReference>
<evidence type="ECO:0000256" key="6">
    <source>
        <dbReference type="ARBA" id="ARBA00022490"/>
    </source>
</evidence>
<proteinExistence type="inferred from homology"/>
<gene>
    <name evidence="14" type="ORF">PENDEC_c023G02807</name>
</gene>
<feature type="zinc finger region" description="RING-Gid-type" evidence="10">
    <location>
        <begin position="329"/>
        <end position="391"/>
    </location>
</feature>
<evidence type="ECO:0000256" key="8">
    <source>
        <dbReference type="ARBA" id="ARBA00022771"/>
    </source>
</evidence>
<evidence type="ECO:0000256" key="3">
    <source>
        <dbReference type="ARBA" id="ARBA00010615"/>
    </source>
</evidence>
<evidence type="ECO:0000256" key="5">
    <source>
        <dbReference type="ARBA" id="ARBA00018741"/>
    </source>
</evidence>
<keyword evidence="15" id="KW-1185">Reference proteome</keyword>
<dbReference type="GO" id="GO:0061630">
    <property type="term" value="F:ubiquitin protein ligase activity"/>
    <property type="evidence" value="ECO:0007669"/>
    <property type="project" value="InterPro"/>
</dbReference>
<protein>
    <recommendedName>
        <fullName evidence="5">Protein FYV10</fullName>
    </recommendedName>
    <alternativeName>
        <fullName evidence="4">Protein fyv10</fullName>
    </alternativeName>
</protein>
<dbReference type="OrthoDB" id="1933455at2759"/>
<dbReference type="PROSITE" id="PS50896">
    <property type="entry name" value="LISH"/>
    <property type="match status" value="1"/>
</dbReference>
<feature type="coiled-coil region" evidence="11">
    <location>
        <begin position="73"/>
        <end position="103"/>
    </location>
</feature>
<evidence type="ECO:0000256" key="10">
    <source>
        <dbReference type="PROSITE-ProRule" id="PRU01215"/>
    </source>
</evidence>
<evidence type="ECO:0000259" key="12">
    <source>
        <dbReference type="PROSITE" id="PS50897"/>
    </source>
</evidence>
<keyword evidence="8 10" id="KW-0863">Zinc-finger</keyword>
<evidence type="ECO:0000259" key="13">
    <source>
        <dbReference type="PROSITE" id="PS51867"/>
    </source>
</evidence>
<evidence type="ECO:0000256" key="11">
    <source>
        <dbReference type="SAM" id="Coils"/>
    </source>
</evidence>
<dbReference type="InterPro" id="IPR013144">
    <property type="entry name" value="CRA_dom"/>
</dbReference>
<dbReference type="InterPro" id="IPR044063">
    <property type="entry name" value="ZF_RING_GID"/>
</dbReference>
<comment type="function">
    <text evidence="1">Involved in the proteasome-dependent degradation of fructose-1,6-bisphosphatase.</text>
</comment>